<dbReference type="RefSeq" id="WP_145077767.1">
    <property type="nucleotide sequence ID" value="NZ_CP036298.1"/>
</dbReference>
<evidence type="ECO:0000259" key="8">
    <source>
        <dbReference type="Pfam" id="PF08281"/>
    </source>
</evidence>
<protein>
    <recommendedName>
        <fullName evidence="6">RNA polymerase sigma factor</fullName>
    </recommendedName>
</protein>
<evidence type="ECO:0000256" key="6">
    <source>
        <dbReference type="RuleBase" id="RU000716"/>
    </source>
</evidence>
<dbReference type="GO" id="GO:0006352">
    <property type="term" value="P:DNA-templated transcription initiation"/>
    <property type="evidence" value="ECO:0007669"/>
    <property type="project" value="InterPro"/>
</dbReference>
<keyword evidence="4 6" id="KW-0238">DNA-binding</keyword>
<proteinExistence type="inferred from homology"/>
<organism evidence="9 10">
    <name type="scientific">Aureliella helgolandensis</name>
    <dbReference type="NCBI Taxonomy" id="2527968"/>
    <lineage>
        <taxon>Bacteria</taxon>
        <taxon>Pseudomonadati</taxon>
        <taxon>Planctomycetota</taxon>
        <taxon>Planctomycetia</taxon>
        <taxon>Pirellulales</taxon>
        <taxon>Pirellulaceae</taxon>
        <taxon>Aureliella</taxon>
    </lineage>
</organism>
<dbReference type="GO" id="GO:0016987">
    <property type="term" value="F:sigma factor activity"/>
    <property type="evidence" value="ECO:0007669"/>
    <property type="project" value="UniProtKB-KW"/>
</dbReference>
<dbReference type="InterPro" id="IPR000838">
    <property type="entry name" value="RNA_pol_sigma70_ECF_CS"/>
</dbReference>
<gene>
    <name evidence="9" type="primary">sigM_1</name>
    <name evidence="9" type="ORF">Q31a_25780</name>
</gene>
<evidence type="ECO:0000313" key="10">
    <source>
        <dbReference type="Proteomes" id="UP000318017"/>
    </source>
</evidence>
<keyword evidence="2 6" id="KW-0805">Transcription regulation</keyword>
<dbReference type="AlphaFoldDB" id="A0A518G6P6"/>
<dbReference type="SUPFAM" id="SSF88946">
    <property type="entry name" value="Sigma2 domain of RNA polymerase sigma factors"/>
    <property type="match status" value="1"/>
</dbReference>
<evidence type="ECO:0000313" key="9">
    <source>
        <dbReference type="EMBL" id="QDV24263.1"/>
    </source>
</evidence>
<dbReference type="Proteomes" id="UP000318017">
    <property type="component" value="Chromosome"/>
</dbReference>
<accession>A0A518G6P6</accession>
<name>A0A518G6P6_9BACT</name>
<dbReference type="EMBL" id="CP036298">
    <property type="protein sequence ID" value="QDV24263.1"/>
    <property type="molecule type" value="Genomic_DNA"/>
</dbReference>
<dbReference type="PANTHER" id="PTHR43133:SF8">
    <property type="entry name" value="RNA POLYMERASE SIGMA FACTOR HI_1459-RELATED"/>
    <property type="match status" value="1"/>
</dbReference>
<comment type="similarity">
    <text evidence="1 6">Belongs to the sigma-70 factor family. ECF subfamily.</text>
</comment>
<dbReference type="Pfam" id="PF04542">
    <property type="entry name" value="Sigma70_r2"/>
    <property type="match status" value="1"/>
</dbReference>
<evidence type="ECO:0000256" key="5">
    <source>
        <dbReference type="ARBA" id="ARBA00023163"/>
    </source>
</evidence>
<dbReference type="GO" id="GO:0003677">
    <property type="term" value="F:DNA binding"/>
    <property type="evidence" value="ECO:0007669"/>
    <property type="project" value="UniProtKB-KW"/>
</dbReference>
<dbReference type="SUPFAM" id="SSF88659">
    <property type="entry name" value="Sigma3 and sigma4 domains of RNA polymerase sigma factors"/>
    <property type="match status" value="1"/>
</dbReference>
<keyword evidence="3 6" id="KW-0731">Sigma factor</keyword>
<dbReference type="Gene3D" id="1.10.1740.10">
    <property type="match status" value="1"/>
</dbReference>
<evidence type="ECO:0000256" key="1">
    <source>
        <dbReference type="ARBA" id="ARBA00010641"/>
    </source>
</evidence>
<keyword evidence="10" id="KW-1185">Reference proteome</keyword>
<reference evidence="9 10" key="1">
    <citation type="submission" date="2019-02" db="EMBL/GenBank/DDBJ databases">
        <title>Deep-cultivation of Planctomycetes and their phenomic and genomic characterization uncovers novel biology.</title>
        <authorList>
            <person name="Wiegand S."/>
            <person name="Jogler M."/>
            <person name="Boedeker C."/>
            <person name="Pinto D."/>
            <person name="Vollmers J."/>
            <person name="Rivas-Marin E."/>
            <person name="Kohn T."/>
            <person name="Peeters S.H."/>
            <person name="Heuer A."/>
            <person name="Rast P."/>
            <person name="Oberbeckmann S."/>
            <person name="Bunk B."/>
            <person name="Jeske O."/>
            <person name="Meyerdierks A."/>
            <person name="Storesund J.E."/>
            <person name="Kallscheuer N."/>
            <person name="Luecker S."/>
            <person name="Lage O.M."/>
            <person name="Pohl T."/>
            <person name="Merkel B.J."/>
            <person name="Hornburger P."/>
            <person name="Mueller R.-W."/>
            <person name="Bruemmer F."/>
            <person name="Labrenz M."/>
            <person name="Spormann A.M."/>
            <person name="Op den Camp H."/>
            <person name="Overmann J."/>
            <person name="Amann R."/>
            <person name="Jetten M.S.M."/>
            <person name="Mascher T."/>
            <person name="Medema M.H."/>
            <person name="Devos D.P."/>
            <person name="Kaster A.-K."/>
            <person name="Ovreas L."/>
            <person name="Rohde M."/>
            <person name="Galperin M.Y."/>
            <person name="Jogler C."/>
        </authorList>
    </citation>
    <scope>NUCLEOTIDE SEQUENCE [LARGE SCALE GENOMIC DNA]</scope>
    <source>
        <strain evidence="9 10">Q31a</strain>
    </source>
</reference>
<dbReference type="PROSITE" id="PS01063">
    <property type="entry name" value="SIGMA70_ECF"/>
    <property type="match status" value="1"/>
</dbReference>
<dbReference type="PANTHER" id="PTHR43133">
    <property type="entry name" value="RNA POLYMERASE ECF-TYPE SIGMA FACTO"/>
    <property type="match status" value="1"/>
</dbReference>
<dbReference type="NCBIfam" id="TIGR02937">
    <property type="entry name" value="sigma70-ECF"/>
    <property type="match status" value="1"/>
</dbReference>
<dbReference type="InterPro" id="IPR007627">
    <property type="entry name" value="RNA_pol_sigma70_r2"/>
</dbReference>
<evidence type="ECO:0000256" key="2">
    <source>
        <dbReference type="ARBA" id="ARBA00023015"/>
    </source>
</evidence>
<dbReference type="OrthoDB" id="9795666at2"/>
<dbReference type="KEGG" id="ahel:Q31a_25780"/>
<dbReference type="Gene3D" id="1.10.10.10">
    <property type="entry name" value="Winged helix-like DNA-binding domain superfamily/Winged helix DNA-binding domain"/>
    <property type="match status" value="1"/>
</dbReference>
<keyword evidence="5 6" id="KW-0804">Transcription</keyword>
<dbReference type="InterPro" id="IPR014284">
    <property type="entry name" value="RNA_pol_sigma-70_dom"/>
</dbReference>
<feature type="domain" description="RNA polymerase sigma-70 region 2" evidence="7">
    <location>
        <begin position="15"/>
        <end position="82"/>
    </location>
</feature>
<feature type="domain" description="RNA polymerase sigma factor 70 region 4 type 2" evidence="8">
    <location>
        <begin position="110"/>
        <end position="162"/>
    </location>
</feature>
<evidence type="ECO:0000256" key="3">
    <source>
        <dbReference type="ARBA" id="ARBA00023082"/>
    </source>
</evidence>
<dbReference type="InterPro" id="IPR013324">
    <property type="entry name" value="RNA_pol_sigma_r3/r4-like"/>
</dbReference>
<evidence type="ECO:0000259" key="7">
    <source>
        <dbReference type="Pfam" id="PF04542"/>
    </source>
</evidence>
<sequence>MQVNESDTELELTELVQRHQTTVWRYLRALGAEAALADDLTQDTFLEIMRRPLKQFSDAATASYLRRVAHNLFITRRRRDGRMTVTDQVEQMENAWMRWAGFDSGEHALDALLECFSRLTHRAQQALKMRFSSDETRQAIAEALNISEHGAKNLMQRAKMQLKECVEVKLQ</sequence>
<dbReference type="InterPro" id="IPR036388">
    <property type="entry name" value="WH-like_DNA-bd_sf"/>
</dbReference>
<dbReference type="InterPro" id="IPR039425">
    <property type="entry name" value="RNA_pol_sigma-70-like"/>
</dbReference>
<evidence type="ECO:0000256" key="4">
    <source>
        <dbReference type="ARBA" id="ARBA00023125"/>
    </source>
</evidence>
<dbReference type="InterPro" id="IPR013325">
    <property type="entry name" value="RNA_pol_sigma_r2"/>
</dbReference>
<dbReference type="Pfam" id="PF08281">
    <property type="entry name" value="Sigma70_r4_2"/>
    <property type="match status" value="1"/>
</dbReference>
<dbReference type="InterPro" id="IPR013249">
    <property type="entry name" value="RNA_pol_sigma70_r4_t2"/>
</dbReference>